<dbReference type="Pfam" id="PF17919">
    <property type="entry name" value="RT_RNaseH_2"/>
    <property type="match status" value="1"/>
</dbReference>
<dbReference type="InterPro" id="IPR041577">
    <property type="entry name" value="RT_RNaseH_2"/>
</dbReference>
<evidence type="ECO:0000313" key="4">
    <source>
        <dbReference type="Proteomes" id="UP001295423"/>
    </source>
</evidence>
<dbReference type="AlphaFoldDB" id="A0AAD2CP87"/>
<proteinExistence type="predicted"/>
<dbReference type="SUPFAM" id="SSF56672">
    <property type="entry name" value="DNA/RNA polymerases"/>
    <property type="match status" value="1"/>
</dbReference>
<feature type="domain" description="Reverse transcriptase/retrotransposon-derived protein RNase H-like" evidence="2">
    <location>
        <begin position="124"/>
        <end position="177"/>
    </location>
</feature>
<evidence type="ECO:0000313" key="3">
    <source>
        <dbReference type="EMBL" id="CAJ1941547.1"/>
    </source>
</evidence>
<evidence type="ECO:0000256" key="1">
    <source>
        <dbReference type="SAM" id="MobiDB-lite"/>
    </source>
</evidence>
<dbReference type="Gene3D" id="3.30.70.270">
    <property type="match status" value="1"/>
</dbReference>
<name>A0AAD2CP87_9STRA</name>
<protein>
    <recommendedName>
        <fullName evidence="2">Reverse transcriptase/retrotransposon-derived protein RNase H-like domain-containing protein</fullName>
    </recommendedName>
</protein>
<gene>
    <name evidence="3" type="ORF">CYCCA115_LOCUS7561</name>
</gene>
<sequence>MLFDTTILSLIAYFVATLEILQQYRVTVNLRKTRFLPARAEFVGRDLLPNGNTPAQSKYSTIKKLCPPALYSDIQMINGLFGWYSQWIPHLEEKIQRWRNMVMDKPKPGECTKEEEAEQVKAHWEPQDDKTLDELKQVIVTGPILKRPNPKRRFYLKTDWSSNAMGAVLLQADTTEEAEESKEENASLTNQCQNSDSDP</sequence>
<feature type="compositionally biased region" description="Polar residues" evidence="1">
    <location>
        <begin position="188"/>
        <end position="199"/>
    </location>
</feature>
<keyword evidence="4" id="KW-1185">Reference proteome</keyword>
<organism evidence="3 4">
    <name type="scientific">Cylindrotheca closterium</name>
    <dbReference type="NCBI Taxonomy" id="2856"/>
    <lineage>
        <taxon>Eukaryota</taxon>
        <taxon>Sar</taxon>
        <taxon>Stramenopiles</taxon>
        <taxon>Ochrophyta</taxon>
        <taxon>Bacillariophyta</taxon>
        <taxon>Bacillariophyceae</taxon>
        <taxon>Bacillariophycidae</taxon>
        <taxon>Bacillariales</taxon>
        <taxon>Bacillariaceae</taxon>
        <taxon>Cylindrotheca</taxon>
    </lineage>
</organism>
<dbReference type="PANTHER" id="PTHR33064">
    <property type="entry name" value="POL PROTEIN"/>
    <property type="match status" value="1"/>
</dbReference>
<comment type="caution">
    <text evidence="3">The sequence shown here is derived from an EMBL/GenBank/DDBJ whole genome shotgun (WGS) entry which is preliminary data.</text>
</comment>
<dbReference type="InterPro" id="IPR043502">
    <property type="entry name" value="DNA/RNA_pol_sf"/>
</dbReference>
<dbReference type="Proteomes" id="UP001295423">
    <property type="component" value="Unassembled WGS sequence"/>
</dbReference>
<dbReference type="InterPro" id="IPR051320">
    <property type="entry name" value="Viral_Replic_Matur_Polypro"/>
</dbReference>
<dbReference type="EMBL" id="CAKOGP040001035">
    <property type="protein sequence ID" value="CAJ1941547.1"/>
    <property type="molecule type" value="Genomic_DNA"/>
</dbReference>
<dbReference type="PANTHER" id="PTHR33064:SF37">
    <property type="entry name" value="RIBONUCLEASE H"/>
    <property type="match status" value="1"/>
</dbReference>
<accession>A0AAD2CP87</accession>
<reference evidence="3" key="1">
    <citation type="submission" date="2023-08" db="EMBL/GenBank/DDBJ databases">
        <authorList>
            <person name="Audoor S."/>
            <person name="Bilcke G."/>
        </authorList>
    </citation>
    <scope>NUCLEOTIDE SEQUENCE</scope>
</reference>
<evidence type="ECO:0000259" key="2">
    <source>
        <dbReference type="Pfam" id="PF17919"/>
    </source>
</evidence>
<feature type="region of interest" description="Disordered" evidence="1">
    <location>
        <begin position="173"/>
        <end position="199"/>
    </location>
</feature>
<dbReference type="InterPro" id="IPR043128">
    <property type="entry name" value="Rev_trsase/Diguanyl_cyclase"/>
</dbReference>